<dbReference type="GeneID" id="108253796"/>
<name>A0A1S4EP15_DIACI</name>
<protein>
    <submittedName>
        <fullName evidence="2">Uncharacterized protein LOC108253796</fullName>
    </submittedName>
</protein>
<dbReference type="AlphaFoldDB" id="A0A1S4EP15"/>
<reference evidence="2" key="1">
    <citation type="submission" date="2025-08" db="UniProtKB">
        <authorList>
            <consortium name="RefSeq"/>
        </authorList>
    </citation>
    <scope>IDENTIFICATION</scope>
</reference>
<evidence type="ECO:0000313" key="2">
    <source>
        <dbReference type="RefSeq" id="XP_017303928.1"/>
    </source>
</evidence>
<dbReference type="RefSeq" id="XP_017303928.1">
    <property type="nucleotide sequence ID" value="XM_017448439.2"/>
</dbReference>
<dbReference type="KEGG" id="dci:108253796"/>
<evidence type="ECO:0000313" key="1">
    <source>
        <dbReference type="Proteomes" id="UP000079169"/>
    </source>
</evidence>
<keyword evidence="1" id="KW-1185">Reference proteome</keyword>
<dbReference type="PANTHER" id="PTHR33053:SF24">
    <property type="entry name" value="TRANSPOSASE DOMAIN-CONTAINING PROTEIN"/>
    <property type="match status" value="1"/>
</dbReference>
<dbReference type="PANTHER" id="PTHR33053">
    <property type="entry name" value="PROTEIN, PUTATIVE-RELATED"/>
    <property type="match status" value="1"/>
</dbReference>
<organism evidence="1 2">
    <name type="scientific">Diaphorina citri</name>
    <name type="common">Asian citrus psyllid</name>
    <dbReference type="NCBI Taxonomy" id="121845"/>
    <lineage>
        <taxon>Eukaryota</taxon>
        <taxon>Metazoa</taxon>
        <taxon>Ecdysozoa</taxon>
        <taxon>Arthropoda</taxon>
        <taxon>Hexapoda</taxon>
        <taxon>Insecta</taxon>
        <taxon>Pterygota</taxon>
        <taxon>Neoptera</taxon>
        <taxon>Paraneoptera</taxon>
        <taxon>Hemiptera</taxon>
        <taxon>Sternorrhyncha</taxon>
        <taxon>Psylloidea</taxon>
        <taxon>Psyllidae</taxon>
        <taxon>Diaphorininae</taxon>
        <taxon>Diaphorina</taxon>
    </lineage>
</organism>
<dbReference type="PaxDb" id="121845-A0A1S4EP15"/>
<proteinExistence type="predicted"/>
<accession>A0A1S4EP15</accession>
<dbReference type="STRING" id="121845.A0A1S4EP15"/>
<sequence>MHLVCLGIMKKLLVLWQRPKMNHSLPAFKIDAMSDKLLKMKKFTPSEFCRKPKSLKYYTKWKATEYRQFLLYTGYFVMKDVVHKSVLSNFVSLLCAIRLLCKGDDLDYAHKLLEHFVLTFKILYFKENMSFNVHSLLHLTDDVKEHGTLDTMSAFKFENYLFKLKQLVSKTNLPLQQIHNRYKEGAEDCFWEAKSDGILESSQHKNGPLPAMLSPDIPQYTRAYVKNALLNTRGIGNKCFLLKNNTAIMIENIFTVNNSAKIYGKCYKSLENVFEEPMESGDIGIYLLKNKTSHNEIHDLSSVKTKLYILPYPTQNELAAVEIMHI</sequence>
<dbReference type="OMA" id="IENIAYC"/>
<dbReference type="Proteomes" id="UP000079169">
    <property type="component" value="Unplaced"/>
</dbReference>
<gene>
    <name evidence="2" type="primary">LOC108253796</name>
</gene>